<sequence>MVPSGDRAVERRLRFPCERSPGVERWSLAGDPATAEREQPRESKKRRTFEGELSRDRNSLVVSARPPGRPVRLPEPSTRHLLHVDL</sequence>
<protein>
    <submittedName>
        <fullName evidence="2">Uncharacterized protein</fullName>
    </submittedName>
</protein>
<accession>A0A9Q0Y1L0</accession>
<reference evidence="2" key="1">
    <citation type="journal article" date="2023" name="DNA Res.">
        <title>Chromosome-level genome assembly of Phrynocephalus forsythii using third-generation DNA sequencing and Hi-C analysis.</title>
        <authorList>
            <person name="Qi Y."/>
            <person name="Zhao W."/>
            <person name="Zhao Y."/>
            <person name="Niu C."/>
            <person name="Cao S."/>
            <person name="Zhang Y."/>
        </authorList>
    </citation>
    <scope>NUCLEOTIDE SEQUENCE</scope>
    <source>
        <tissue evidence="2">Muscle</tissue>
    </source>
</reference>
<comment type="caution">
    <text evidence="2">The sequence shown here is derived from an EMBL/GenBank/DDBJ whole genome shotgun (WGS) entry which is preliminary data.</text>
</comment>
<dbReference type="Proteomes" id="UP001142489">
    <property type="component" value="Unassembled WGS sequence"/>
</dbReference>
<evidence type="ECO:0000313" key="3">
    <source>
        <dbReference type="Proteomes" id="UP001142489"/>
    </source>
</evidence>
<gene>
    <name evidence="2" type="ORF">JRQ81_013320</name>
</gene>
<proteinExistence type="predicted"/>
<evidence type="ECO:0000313" key="2">
    <source>
        <dbReference type="EMBL" id="KAJ7335379.1"/>
    </source>
</evidence>
<dbReference type="EMBL" id="JAPFRF010000004">
    <property type="protein sequence ID" value="KAJ7335379.1"/>
    <property type="molecule type" value="Genomic_DNA"/>
</dbReference>
<dbReference type="AlphaFoldDB" id="A0A9Q0Y1L0"/>
<feature type="compositionally biased region" description="Basic and acidic residues" evidence="1">
    <location>
        <begin position="34"/>
        <end position="58"/>
    </location>
</feature>
<keyword evidence="3" id="KW-1185">Reference proteome</keyword>
<evidence type="ECO:0000256" key="1">
    <source>
        <dbReference type="SAM" id="MobiDB-lite"/>
    </source>
</evidence>
<organism evidence="2 3">
    <name type="scientific">Phrynocephalus forsythii</name>
    <dbReference type="NCBI Taxonomy" id="171643"/>
    <lineage>
        <taxon>Eukaryota</taxon>
        <taxon>Metazoa</taxon>
        <taxon>Chordata</taxon>
        <taxon>Craniata</taxon>
        <taxon>Vertebrata</taxon>
        <taxon>Euteleostomi</taxon>
        <taxon>Lepidosauria</taxon>
        <taxon>Squamata</taxon>
        <taxon>Bifurcata</taxon>
        <taxon>Unidentata</taxon>
        <taxon>Episquamata</taxon>
        <taxon>Toxicofera</taxon>
        <taxon>Iguania</taxon>
        <taxon>Acrodonta</taxon>
        <taxon>Agamidae</taxon>
        <taxon>Agaminae</taxon>
        <taxon>Phrynocephalus</taxon>
    </lineage>
</organism>
<feature type="region of interest" description="Disordered" evidence="1">
    <location>
        <begin position="22"/>
        <end position="86"/>
    </location>
</feature>
<name>A0A9Q0Y1L0_9SAUR</name>